<dbReference type="RefSeq" id="WP_370891756.1">
    <property type="nucleotide sequence ID" value="NZ_JBGJLR010000006.1"/>
</dbReference>
<dbReference type="InterPro" id="IPR003462">
    <property type="entry name" value="ODC_Mu_crystall"/>
</dbReference>
<dbReference type="SUPFAM" id="SSF51735">
    <property type="entry name" value="NAD(P)-binding Rossmann-fold domains"/>
    <property type="match status" value="1"/>
</dbReference>
<organism evidence="1 2">
    <name type="scientific">Comamonas jiangduensis</name>
    <dbReference type="NCBI Taxonomy" id="1194168"/>
    <lineage>
        <taxon>Bacteria</taxon>
        <taxon>Pseudomonadati</taxon>
        <taxon>Pseudomonadota</taxon>
        <taxon>Betaproteobacteria</taxon>
        <taxon>Burkholderiales</taxon>
        <taxon>Comamonadaceae</taxon>
        <taxon>Comamonas</taxon>
    </lineage>
</organism>
<sequence length="332" mass="35608">MQILTPSQTEHHLPLPALLTALEQWFIEGCEVPLRHNHAITSPNADDSGILLIMPAWRPSQYLGVKTVSIFPGNHQRGLPGLHSVYILYNAATGQPLAVLDGDAITSRRTAAASALAARWLSRPDAKKLLVVGTGRVASLLPEAYRCVRDIQSIDVWNRNPASAHALVERLRAQGMNAQHAPDLEAAVRRADIVSCATLSTAPLVRGAWLQPGTHLDLIGSFTPAMRESDGECLRRATVFTDTTEALMKAGDLLGAIDEGAWAKDQLAATLEQLCRSQHPGRRSAEEITLFKSVGSALEDLAAASLAYDAFMAEPACPPARTANKFPPAPGG</sequence>
<dbReference type="Gene3D" id="3.40.50.720">
    <property type="entry name" value="NAD(P)-binding Rossmann-like Domain"/>
    <property type="match status" value="1"/>
</dbReference>
<dbReference type="PIRSF" id="PIRSF001439">
    <property type="entry name" value="CryM"/>
    <property type="match status" value="1"/>
</dbReference>
<dbReference type="EMBL" id="JBGJLR010000006">
    <property type="protein sequence ID" value="MEZ2739390.1"/>
    <property type="molecule type" value="Genomic_DNA"/>
</dbReference>
<comment type="caution">
    <text evidence="1">The sequence shown here is derived from an EMBL/GenBank/DDBJ whole genome shotgun (WGS) entry which is preliminary data.</text>
</comment>
<name>A0ABV4IF46_9BURK</name>
<dbReference type="Gene3D" id="3.30.1780.10">
    <property type="entry name" value="ornithine cyclodeaminase, domain 1"/>
    <property type="match status" value="1"/>
</dbReference>
<reference evidence="1 2" key="1">
    <citation type="submission" date="2024-08" db="EMBL/GenBank/DDBJ databases">
        <authorList>
            <person name="Feng Z."/>
            <person name="Ronholm J."/>
        </authorList>
    </citation>
    <scope>NUCLEOTIDE SEQUENCE [LARGE SCALE GENOMIC DNA]</scope>
    <source>
        <strain evidence="1 2">4-AB0-8</strain>
    </source>
</reference>
<dbReference type="Pfam" id="PF02423">
    <property type="entry name" value="OCD_Mu_crystall"/>
    <property type="match status" value="1"/>
</dbReference>
<dbReference type="NCBIfam" id="NF004793">
    <property type="entry name" value="PRK06141.1"/>
    <property type="match status" value="1"/>
</dbReference>
<gene>
    <name evidence="1" type="ORF">ACBP88_07910</name>
</gene>
<dbReference type="InterPro" id="IPR023401">
    <property type="entry name" value="ODC_N"/>
</dbReference>
<dbReference type="Proteomes" id="UP001567350">
    <property type="component" value="Unassembled WGS sequence"/>
</dbReference>
<evidence type="ECO:0000313" key="1">
    <source>
        <dbReference type="EMBL" id="MEZ2739390.1"/>
    </source>
</evidence>
<dbReference type="InterPro" id="IPR036291">
    <property type="entry name" value="NAD(P)-bd_dom_sf"/>
</dbReference>
<accession>A0ABV4IF46</accession>
<keyword evidence="2" id="KW-1185">Reference proteome</keyword>
<dbReference type="PANTHER" id="PTHR13812:SF19">
    <property type="entry name" value="KETIMINE REDUCTASE MU-CRYSTALLIN"/>
    <property type="match status" value="1"/>
</dbReference>
<dbReference type="PANTHER" id="PTHR13812">
    <property type="entry name" value="KETIMINE REDUCTASE MU-CRYSTALLIN"/>
    <property type="match status" value="1"/>
</dbReference>
<evidence type="ECO:0000313" key="2">
    <source>
        <dbReference type="Proteomes" id="UP001567350"/>
    </source>
</evidence>
<proteinExistence type="predicted"/>
<protein>
    <submittedName>
        <fullName evidence="1">Ornithine cyclodeaminase family protein</fullName>
    </submittedName>
</protein>